<keyword evidence="4" id="KW-0472">Membrane</keyword>
<evidence type="ECO:0000313" key="6">
    <source>
        <dbReference type="WBParaSite" id="L893_g30948.t1"/>
    </source>
</evidence>
<dbReference type="Proteomes" id="UP000095287">
    <property type="component" value="Unplaced"/>
</dbReference>
<evidence type="ECO:0000313" key="5">
    <source>
        <dbReference type="Proteomes" id="UP000095287"/>
    </source>
</evidence>
<comment type="subcellular location">
    <subcellularLocation>
        <location evidence="1">Membrane</location>
        <topology evidence="1">Multi-pass membrane protein</topology>
    </subcellularLocation>
</comment>
<keyword evidence="5" id="KW-1185">Reference proteome</keyword>
<evidence type="ECO:0000256" key="1">
    <source>
        <dbReference type="ARBA" id="ARBA00004141"/>
    </source>
</evidence>
<evidence type="ECO:0000256" key="2">
    <source>
        <dbReference type="ARBA" id="ARBA00022692"/>
    </source>
</evidence>
<name>A0A1I7ZYT8_9BILA</name>
<dbReference type="PANTHER" id="PTHR11040">
    <property type="entry name" value="ZINC/IRON TRANSPORTER"/>
    <property type="match status" value="1"/>
</dbReference>
<accession>A0A1I7ZYT8</accession>
<reference evidence="6" key="1">
    <citation type="submission" date="2016-11" db="UniProtKB">
        <authorList>
            <consortium name="WormBaseParasite"/>
        </authorList>
    </citation>
    <scope>IDENTIFICATION</scope>
</reference>
<keyword evidence="3" id="KW-1133">Transmembrane helix</keyword>
<dbReference type="GO" id="GO:0005385">
    <property type="term" value="F:zinc ion transmembrane transporter activity"/>
    <property type="evidence" value="ECO:0007669"/>
    <property type="project" value="TreeGrafter"/>
</dbReference>
<protein>
    <submittedName>
        <fullName evidence="6">Zinc transporter ZIP10</fullName>
    </submittedName>
</protein>
<dbReference type="InterPro" id="IPR003689">
    <property type="entry name" value="ZIP"/>
</dbReference>
<dbReference type="AlphaFoldDB" id="A0A1I7ZYT8"/>
<dbReference type="WBParaSite" id="L893_g30948.t1">
    <property type="protein sequence ID" value="L893_g30948.t1"/>
    <property type="gene ID" value="L893_g30948"/>
</dbReference>
<dbReference type="Pfam" id="PF02535">
    <property type="entry name" value="Zip"/>
    <property type="match status" value="1"/>
</dbReference>
<evidence type="ECO:0000256" key="3">
    <source>
        <dbReference type="ARBA" id="ARBA00022989"/>
    </source>
</evidence>
<evidence type="ECO:0000256" key="4">
    <source>
        <dbReference type="ARBA" id="ARBA00023136"/>
    </source>
</evidence>
<dbReference type="GO" id="GO:0005886">
    <property type="term" value="C:plasma membrane"/>
    <property type="evidence" value="ECO:0007669"/>
    <property type="project" value="TreeGrafter"/>
</dbReference>
<dbReference type="PANTHER" id="PTHR11040:SF219">
    <property type="entry name" value="ZRT (ZRT), IRT- (IRT-) LIKE PROTEIN TRANSPORTER"/>
    <property type="match status" value="1"/>
</dbReference>
<sequence length="215" mass="23912">MLTCFSGGVFLGTCFLHLFPELLEHLETMKTTYKYDLHYPVAELLSCAGFFLLFFLEELVLKLIPSIGHGHSHGPVNADLCDHSHHHSHEQHKVHHHQHNDMESVSQTDRLIATSANGGPVAPVTKCASNVECTERLPLIESQSSKYGSIASNLSDCSSDHSGNYEVGFAEPERCETDCEKVDEHPPILMKSHHVSLALWRTGPASESHMLLHIK</sequence>
<organism evidence="5 6">
    <name type="scientific">Steinernema glaseri</name>
    <dbReference type="NCBI Taxonomy" id="37863"/>
    <lineage>
        <taxon>Eukaryota</taxon>
        <taxon>Metazoa</taxon>
        <taxon>Ecdysozoa</taxon>
        <taxon>Nematoda</taxon>
        <taxon>Chromadorea</taxon>
        <taxon>Rhabditida</taxon>
        <taxon>Tylenchina</taxon>
        <taxon>Panagrolaimomorpha</taxon>
        <taxon>Strongyloidoidea</taxon>
        <taxon>Steinernematidae</taxon>
        <taxon>Steinernema</taxon>
    </lineage>
</organism>
<proteinExistence type="predicted"/>
<keyword evidence="2" id="KW-0812">Transmembrane</keyword>